<dbReference type="InterPro" id="IPR008144">
    <property type="entry name" value="Guanylate_kin-like_dom"/>
</dbReference>
<dbReference type="Gene3D" id="3.30.63.10">
    <property type="entry name" value="Guanylate Kinase phosphate binding domain"/>
    <property type="match status" value="1"/>
</dbReference>
<dbReference type="SMART" id="SM00228">
    <property type="entry name" value="PDZ"/>
    <property type="match status" value="5"/>
</dbReference>
<dbReference type="PROSITE" id="PS00856">
    <property type="entry name" value="GUANYLATE_KINASE_1"/>
    <property type="match status" value="1"/>
</dbReference>
<protein>
    <submittedName>
        <fullName evidence="6">Membrane-associated guanylate kinase, WW and PDZ domain-containing protein 2-like isoform X3</fullName>
    </submittedName>
</protein>
<dbReference type="GO" id="GO:0005911">
    <property type="term" value="C:cell-cell junction"/>
    <property type="evidence" value="ECO:0007669"/>
    <property type="project" value="TreeGrafter"/>
</dbReference>
<dbReference type="PANTHER" id="PTHR10316">
    <property type="entry name" value="MEMBRANE ASSOCIATED GUANYLATE KINASE-RELATED"/>
    <property type="match status" value="1"/>
</dbReference>
<feature type="non-terminal residue" evidence="6">
    <location>
        <position position="999"/>
    </location>
</feature>
<comment type="caution">
    <text evidence="6">The sequence shown here is derived from an EMBL/GenBank/DDBJ whole genome shotgun (WGS) entry which is preliminary data.</text>
</comment>
<evidence type="ECO:0000256" key="3">
    <source>
        <dbReference type="SAM" id="MobiDB-lite"/>
    </source>
</evidence>
<feature type="compositionally biased region" description="Low complexity" evidence="3">
    <location>
        <begin position="239"/>
        <end position="255"/>
    </location>
</feature>
<feature type="domain" description="Guanylate kinase-like" evidence="4">
    <location>
        <begin position="105"/>
        <end position="181"/>
    </location>
</feature>
<feature type="region of interest" description="Disordered" evidence="3">
    <location>
        <begin position="731"/>
        <end position="755"/>
    </location>
</feature>
<dbReference type="InterPro" id="IPR008145">
    <property type="entry name" value="GK/Ca_channel_bsu"/>
</dbReference>
<name>A0A8J4UNR1_CLAMG</name>
<keyword evidence="7" id="KW-1185">Reference proteome</keyword>
<evidence type="ECO:0000256" key="1">
    <source>
        <dbReference type="ARBA" id="ARBA00004170"/>
    </source>
</evidence>
<dbReference type="OrthoDB" id="66881at2759"/>
<feature type="compositionally biased region" description="Polar residues" evidence="3">
    <location>
        <begin position="462"/>
        <end position="482"/>
    </location>
</feature>
<dbReference type="InterPro" id="IPR001478">
    <property type="entry name" value="PDZ"/>
</dbReference>
<feature type="non-terminal residue" evidence="6">
    <location>
        <position position="1"/>
    </location>
</feature>
<feature type="compositionally biased region" description="Polar residues" evidence="3">
    <location>
        <begin position="681"/>
        <end position="690"/>
    </location>
</feature>
<feature type="domain" description="PDZ" evidence="5">
    <location>
        <begin position="28"/>
        <end position="97"/>
    </location>
</feature>
<dbReference type="EMBL" id="QNUK01000023">
    <property type="protein sequence ID" value="KAF5907299.1"/>
    <property type="molecule type" value="Genomic_DNA"/>
</dbReference>
<keyword evidence="6" id="KW-0808">Transferase</keyword>
<feature type="region of interest" description="Disordered" evidence="3">
    <location>
        <begin position="332"/>
        <end position="355"/>
    </location>
</feature>
<keyword evidence="2" id="KW-0472">Membrane</keyword>
<feature type="compositionally biased region" description="Polar residues" evidence="3">
    <location>
        <begin position="503"/>
        <end position="515"/>
    </location>
</feature>
<feature type="region of interest" description="Disordered" evidence="3">
    <location>
        <begin position="217"/>
        <end position="271"/>
    </location>
</feature>
<feature type="region of interest" description="Disordered" evidence="3">
    <location>
        <begin position="462"/>
        <end position="534"/>
    </location>
</feature>
<dbReference type="PROSITE" id="PS50052">
    <property type="entry name" value="GUANYLATE_KINASE_2"/>
    <property type="match status" value="1"/>
</dbReference>
<dbReference type="FunFam" id="2.30.42.10:FF:000249">
    <property type="entry name" value="membrane-associated guanylate kinase, WW and PDZ domain-containing protein 1-like isoform X2"/>
    <property type="match status" value="1"/>
</dbReference>
<dbReference type="CDD" id="cd06734">
    <property type="entry name" value="PDZ4_MAGI-1_3-like"/>
    <property type="match status" value="1"/>
</dbReference>
<feature type="region of interest" description="Disordered" evidence="3">
    <location>
        <begin position="396"/>
        <end position="448"/>
    </location>
</feature>
<dbReference type="InterPro" id="IPR020590">
    <property type="entry name" value="Guanylate_kinase_CS"/>
</dbReference>
<comment type="subcellular location">
    <subcellularLocation>
        <location evidence="1">Membrane</location>
        <topology evidence="1">Peripheral membrane protein</topology>
    </subcellularLocation>
</comment>
<dbReference type="AlphaFoldDB" id="A0A8J4UNR1"/>
<feature type="region of interest" description="Disordered" evidence="3">
    <location>
        <begin position="847"/>
        <end position="881"/>
    </location>
</feature>
<dbReference type="PANTHER" id="PTHR10316:SF41">
    <property type="entry name" value="MAGI FAMILY MEMBER, X-LINKED A-RELATED"/>
    <property type="match status" value="1"/>
</dbReference>
<feature type="domain" description="PDZ" evidence="5">
    <location>
        <begin position="881"/>
        <end position="963"/>
    </location>
</feature>
<dbReference type="PROSITE" id="PS50106">
    <property type="entry name" value="PDZ"/>
    <property type="match status" value="4"/>
</dbReference>
<dbReference type="Proteomes" id="UP000727407">
    <property type="component" value="Unassembled WGS sequence"/>
</dbReference>
<accession>A0A8J4UNR1</accession>
<feature type="region of interest" description="Disordered" evidence="3">
    <location>
        <begin position="662"/>
        <end position="705"/>
    </location>
</feature>
<dbReference type="GO" id="GO:0007165">
    <property type="term" value="P:signal transduction"/>
    <property type="evidence" value="ECO:0007669"/>
    <property type="project" value="TreeGrafter"/>
</dbReference>
<dbReference type="SMART" id="SM00072">
    <property type="entry name" value="GuKc"/>
    <property type="match status" value="1"/>
</dbReference>
<feature type="domain" description="PDZ" evidence="5">
    <location>
        <begin position="575"/>
        <end position="656"/>
    </location>
</feature>
<dbReference type="CDD" id="cd06735">
    <property type="entry name" value="PDZ5_MAGI-1_3-like"/>
    <property type="match status" value="1"/>
</dbReference>
<dbReference type="Pfam" id="PF00625">
    <property type="entry name" value="Guanylate_kin"/>
    <property type="match status" value="1"/>
</dbReference>
<organism evidence="6 7">
    <name type="scientific">Clarias magur</name>
    <name type="common">Asian catfish</name>
    <name type="synonym">Macropteronotus magur</name>
    <dbReference type="NCBI Taxonomy" id="1594786"/>
    <lineage>
        <taxon>Eukaryota</taxon>
        <taxon>Metazoa</taxon>
        <taxon>Chordata</taxon>
        <taxon>Craniata</taxon>
        <taxon>Vertebrata</taxon>
        <taxon>Euteleostomi</taxon>
        <taxon>Actinopterygii</taxon>
        <taxon>Neopterygii</taxon>
        <taxon>Teleostei</taxon>
        <taxon>Ostariophysi</taxon>
        <taxon>Siluriformes</taxon>
        <taxon>Clariidae</taxon>
        <taxon>Clarias</taxon>
    </lineage>
</organism>
<dbReference type="SUPFAM" id="SSF52540">
    <property type="entry name" value="P-loop containing nucleoside triphosphate hydrolases"/>
    <property type="match status" value="1"/>
</dbReference>
<evidence type="ECO:0000259" key="5">
    <source>
        <dbReference type="PROSITE" id="PS50106"/>
    </source>
</evidence>
<gene>
    <name evidence="6" type="ORF">DAT39_002909</name>
</gene>
<feature type="domain" description="PDZ" evidence="5">
    <location>
        <begin position="760"/>
        <end position="849"/>
    </location>
</feature>
<feature type="compositionally biased region" description="Polar residues" evidence="3">
    <location>
        <begin position="435"/>
        <end position="448"/>
    </location>
</feature>
<dbReference type="SUPFAM" id="SSF50156">
    <property type="entry name" value="PDZ domain-like"/>
    <property type="match status" value="5"/>
</dbReference>
<proteinExistence type="predicted"/>
<reference evidence="6" key="1">
    <citation type="submission" date="2020-07" db="EMBL/GenBank/DDBJ databases">
        <title>Clarias magur genome sequencing, assembly and annotation.</title>
        <authorList>
            <person name="Kushwaha B."/>
            <person name="Kumar R."/>
            <person name="Das P."/>
            <person name="Joshi C.G."/>
            <person name="Kumar D."/>
            <person name="Nagpure N.S."/>
            <person name="Pandey M."/>
            <person name="Agarwal S."/>
            <person name="Srivastava S."/>
            <person name="Singh M."/>
            <person name="Sahoo L."/>
            <person name="Jayasankar P."/>
            <person name="Meher P.K."/>
            <person name="Koringa P.G."/>
            <person name="Iquebal M.A."/>
            <person name="Das S.P."/>
            <person name="Bit A."/>
            <person name="Patnaik S."/>
            <person name="Patel N."/>
            <person name="Shah T.M."/>
            <person name="Hinsu A."/>
            <person name="Jena J.K."/>
        </authorList>
    </citation>
    <scope>NUCLEOTIDE SEQUENCE</scope>
    <source>
        <strain evidence="6">CIFAMagur01</strain>
        <tissue evidence="6">Testis</tissue>
    </source>
</reference>
<dbReference type="Pfam" id="PF00595">
    <property type="entry name" value="PDZ"/>
    <property type="match status" value="2"/>
</dbReference>
<evidence type="ECO:0000313" key="6">
    <source>
        <dbReference type="EMBL" id="KAF5907299.1"/>
    </source>
</evidence>
<dbReference type="InterPro" id="IPR036034">
    <property type="entry name" value="PDZ_sf"/>
</dbReference>
<evidence type="ECO:0000259" key="4">
    <source>
        <dbReference type="PROSITE" id="PS50052"/>
    </source>
</evidence>
<dbReference type="GO" id="GO:0005737">
    <property type="term" value="C:cytoplasm"/>
    <property type="evidence" value="ECO:0007669"/>
    <property type="project" value="TreeGrafter"/>
</dbReference>
<evidence type="ECO:0000256" key="2">
    <source>
        <dbReference type="ARBA" id="ARBA00023136"/>
    </source>
</evidence>
<feature type="compositionally biased region" description="Basic residues" evidence="3">
    <location>
        <begin position="863"/>
        <end position="872"/>
    </location>
</feature>
<dbReference type="GO" id="GO:0016301">
    <property type="term" value="F:kinase activity"/>
    <property type="evidence" value="ECO:0007669"/>
    <property type="project" value="UniProtKB-KW"/>
</dbReference>
<dbReference type="GO" id="GO:0016020">
    <property type="term" value="C:membrane"/>
    <property type="evidence" value="ECO:0007669"/>
    <property type="project" value="UniProtKB-SubCell"/>
</dbReference>
<dbReference type="FunFam" id="2.30.42.10:FF:000288">
    <property type="entry name" value="MAGI family member, X-linked a"/>
    <property type="match status" value="1"/>
</dbReference>
<keyword evidence="6" id="KW-0418">Kinase</keyword>
<feature type="compositionally biased region" description="Basic and acidic residues" evidence="3">
    <location>
        <begin position="853"/>
        <end position="862"/>
    </location>
</feature>
<dbReference type="Gene3D" id="2.30.42.10">
    <property type="match status" value="5"/>
</dbReference>
<sequence>SIAMAKVVVKKLHWRSKVQESFVPLLGSSGELGVAIGGGADYGEFPFVTAAPGGGITVGDIILEIGGTPVLGMTLGDVRGVLNSCPHPVRIKTVTPDLTLCKDLRLYLSKCFTPGCMDSQLQQVIRENLYLRAVPCTTRQPRDGEISGVDYNFVSVEEFFSLEESGALLESGKFKGNYYGTPRPIHIGPDSPPITYQEHRKLLRNFRTRSKSLSNLEKAAEEGYNSEGDSGLSGGSGGASSVPAPTSSPSQSRDSSGGDGSAFENGSRHRRGLERAGLETWEMTYRDILVYINDTCVLGTSYKEVVEMLRVVPVGQSVDMVVRRGYPLLYDPDGSPRLSRETASHRSPLPTTTQPKAQALLPQSPAVLNNCGLMYSAEASYPRAYERSASRFSLDANGNSSHYSPPLRAPSSYRHSSEGENDILRPQHSQRRIRQLQSADLASQSDSEVVSAIGSHRASFIRNHNNNSLYPPSPSRFYSTKSSESDLSSYAPSPPLSRLPLPQTESGHASVSSSPGGVRRYSHFQNGPRPLLTTPTSVHSDGPYFTFNSPNSGNPSSTVLSPGHMSNGGDRELVPIALAKCKQDGSLGFSLMAGGHGGRTAVVKRVWDWQQCNSLQPGDAIMKINGADVQNLNFIQVHRILEEHTKSGEVILLVQRRGAVYSSVSPKPRRQHSPILPRPASASQIPSTHTPPLLRKSLTPPPQSLVRSSLVQSTSFLDSVPVTLTLEPRDWMSTEEGGTTLNPRLKTEEKSRPPVPQGFEVELKRRPGEGFGFVIASQDMENGRAASLLPHRFVTVRRGSPAARSGLIRPGDRLESVEGRSVVNVPHRELAQILRRAGNTLRLTVVPRSSAHSSEHTESDPHHRSRKPHRSKPKDSSRYYSVELERGPTGFGFSLRGGSEYNMDLYVLGLMEGGPASSSRKMQVSDQLVEINGNSTAGMSHSQAVEQIRTAGHKIHLVLKKGNGYVPDYVELSSLSLCMTNSKLGEPCFYVIGRTENTR</sequence>
<evidence type="ECO:0000313" key="7">
    <source>
        <dbReference type="Proteomes" id="UP000727407"/>
    </source>
</evidence>
<dbReference type="InterPro" id="IPR027417">
    <property type="entry name" value="P-loop_NTPase"/>
</dbReference>
<dbReference type="FunFam" id="3.30.63.10:FF:000003">
    <property type="entry name" value="Membrane-associated guanylate kinase, WW and PDZ domain-containing protein 3 isoform 1"/>
    <property type="match status" value="1"/>
</dbReference>
<feature type="compositionally biased region" description="Basic and acidic residues" evidence="3">
    <location>
        <begin position="415"/>
        <end position="425"/>
    </location>
</feature>